<comment type="caution">
    <text evidence="1">The sequence shown here is derived from an EMBL/GenBank/DDBJ whole genome shotgun (WGS) entry which is preliminary data.</text>
</comment>
<keyword evidence="2" id="KW-1185">Reference proteome</keyword>
<accession>X6MBA4</accession>
<evidence type="ECO:0000313" key="2">
    <source>
        <dbReference type="Proteomes" id="UP000023152"/>
    </source>
</evidence>
<reference evidence="1 2" key="1">
    <citation type="journal article" date="2013" name="Curr. Biol.">
        <title>The Genome of the Foraminiferan Reticulomyxa filosa.</title>
        <authorList>
            <person name="Glockner G."/>
            <person name="Hulsmann N."/>
            <person name="Schleicher M."/>
            <person name="Noegel A.A."/>
            <person name="Eichinger L."/>
            <person name="Gallinger C."/>
            <person name="Pawlowski J."/>
            <person name="Sierra R."/>
            <person name="Euteneuer U."/>
            <person name="Pillet L."/>
            <person name="Moustafa A."/>
            <person name="Platzer M."/>
            <person name="Groth M."/>
            <person name="Szafranski K."/>
            <person name="Schliwa M."/>
        </authorList>
    </citation>
    <scope>NUCLEOTIDE SEQUENCE [LARGE SCALE GENOMIC DNA]</scope>
</reference>
<organism evidence="1 2">
    <name type="scientific">Reticulomyxa filosa</name>
    <dbReference type="NCBI Taxonomy" id="46433"/>
    <lineage>
        <taxon>Eukaryota</taxon>
        <taxon>Sar</taxon>
        <taxon>Rhizaria</taxon>
        <taxon>Retaria</taxon>
        <taxon>Foraminifera</taxon>
        <taxon>Monothalamids</taxon>
        <taxon>Reticulomyxidae</taxon>
        <taxon>Reticulomyxa</taxon>
    </lineage>
</organism>
<gene>
    <name evidence="1" type="ORF">RFI_26232</name>
</gene>
<evidence type="ECO:0000313" key="1">
    <source>
        <dbReference type="EMBL" id="ETO11144.1"/>
    </source>
</evidence>
<name>X6MBA4_RETFI</name>
<dbReference type="EMBL" id="ASPP01022719">
    <property type="protein sequence ID" value="ETO11144.1"/>
    <property type="molecule type" value="Genomic_DNA"/>
</dbReference>
<proteinExistence type="predicted"/>
<protein>
    <submittedName>
        <fullName evidence="1">Uncharacterized protein</fullName>
    </submittedName>
</protein>
<dbReference type="AlphaFoldDB" id="X6MBA4"/>
<sequence>MSESHLLLNILPNTNVNITNKSSSQSKLNAVNDVQDFRMKDATTFSNNGRCPSMDLSSAGKKMRLSNVTNFMHSQNQQDSKKEEGKGINDDTWKQLKSSTLILFSGNAKQLVSKIKVLMCILKKKNYYLPHSSSILTFLKSSILKEIAVGSVKILRHLLSFEGDFKVK</sequence>
<dbReference type="Proteomes" id="UP000023152">
    <property type="component" value="Unassembled WGS sequence"/>
</dbReference>